<feature type="region of interest" description="Disordered" evidence="1">
    <location>
        <begin position="65"/>
        <end position="92"/>
    </location>
</feature>
<proteinExistence type="predicted"/>
<dbReference type="AlphaFoldDB" id="A0A8R7U994"/>
<reference evidence="3" key="2">
    <citation type="submission" date="2018-03" db="EMBL/GenBank/DDBJ databases">
        <title>The Triticum urartu genome reveals the dynamic nature of wheat genome evolution.</title>
        <authorList>
            <person name="Ling H."/>
            <person name="Ma B."/>
            <person name="Shi X."/>
            <person name="Liu H."/>
            <person name="Dong L."/>
            <person name="Sun H."/>
            <person name="Cao Y."/>
            <person name="Gao Q."/>
            <person name="Zheng S."/>
            <person name="Li Y."/>
            <person name="Yu Y."/>
            <person name="Du H."/>
            <person name="Qi M."/>
            <person name="Li Y."/>
            <person name="Yu H."/>
            <person name="Cui Y."/>
            <person name="Wang N."/>
            <person name="Chen C."/>
            <person name="Wu H."/>
            <person name="Zhao Y."/>
            <person name="Zhang J."/>
            <person name="Li Y."/>
            <person name="Zhou W."/>
            <person name="Zhang B."/>
            <person name="Hu W."/>
            <person name="Eijk M."/>
            <person name="Tang J."/>
            <person name="Witsenboer H."/>
            <person name="Zhao S."/>
            <person name="Li Z."/>
            <person name="Zhang A."/>
            <person name="Wang D."/>
            <person name="Liang C."/>
        </authorList>
    </citation>
    <scope>NUCLEOTIDE SEQUENCE [LARGE SCALE GENOMIC DNA]</scope>
    <source>
        <strain evidence="3">cv. G1812</strain>
    </source>
</reference>
<evidence type="ECO:0000256" key="1">
    <source>
        <dbReference type="SAM" id="MobiDB-lite"/>
    </source>
</evidence>
<organism evidence="3 4">
    <name type="scientific">Triticum urartu</name>
    <name type="common">Red wild einkorn</name>
    <name type="synonym">Crithodium urartu</name>
    <dbReference type="NCBI Taxonomy" id="4572"/>
    <lineage>
        <taxon>Eukaryota</taxon>
        <taxon>Viridiplantae</taxon>
        <taxon>Streptophyta</taxon>
        <taxon>Embryophyta</taxon>
        <taxon>Tracheophyta</taxon>
        <taxon>Spermatophyta</taxon>
        <taxon>Magnoliopsida</taxon>
        <taxon>Liliopsida</taxon>
        <taxon>Poales</taxon>
        <taxon>Poaceae</taxon>
        <taxon>BOP clade</taxon>
        <taxon>Pooideae</taxon>
        <taxon>Triticodae</taxon>
        <taxon>Triticeae</taxon>
        <taxon>Triticinae</taxon>
        <taxon>Triticum</taxon>
    </lineage>
</organism>
<keyword evidence="4" id="KW-1185">Reference proteome</keyword>
<evidence type="ECO:0000313" key="3">
    <source>
        <dbReference type="EnsemblPlants" id="TuG1812G0400001998.01.T01.cds260220"/>
    </source>
</evidence>
<feature type="signal peptide" evidence="2">
    <location>
        <begin position="1"/>
        <end position="21"/>
    </location>
</feature>
<accession>A0A8R7U994</accession>
<evidence type="ECO:0000313" key="4">
    <source>
        <dbReference type="Proteomes" id="UP000015106"/>
    </source>
</evidence>
<reference evidence="4" key="1">
    <citation type="journal article" date="2013" name="Nature">
        <title>Draft genome of the wheat A-genome progenitor Triticum urartu.</title>
        <authorList>
            <person name="Ling H.Q."/>
            <person name="Zhao S."/>
            <person name="Liu D."/>
            <person name="Wang J."/>
            <person name="Sun H."/>
            <person name="Zhang C."/>
            <person name="Fan H."/>
            <person name="Li D."/>
            <person name="Dong L."/>
            <person name="Tao Y."/>
            <person name="Gao C."/>
            <person name="Wu H."/>
            <person name="Li Y."/>
            <person name="Cui Y."/>
            <person name="Guo X."/>
            <person name="Zheng S."/>
            <person name="Wang B."/>
            <person name="Yu K."/>
            <person name="Liang Q."/>
            <person name="Yang W."/>
            <person name="Lou X."/>
            <person name="Chen J."/>
            <person name="Feng M."/>
            <person name="Jian J."/>
            <person name="Zhang X."/>
            <person name="Luo G."/>
            <person name="Jiang Y."/>
            <person name="Liu J."/>
            <person name="Wang Z."/>
            <person name="Sha Y."/>
            <person name="Zhang B."/>
            <person name="Wu H."/>
            <person name="Tang D."/>
            <person name="Shen Q."/>
            <person name="Xue P."/>
            <person name="Zou S."/>
            <person name="Wang X."/>
            <person name="Liu X."/>
            <person name="Wang F."/>
            <person name="Yang Y."/>
            <person name="An X."/>
            <person name="Dong Z."/>
            <person name="Zhang K."/>
            <person name="Zhang X."/>
            <person name="Luo M.C."/>
            <person name="Dvorak J."/>
            <person name="Tong Y."/>
            <person name="Wang J."/>
            <person name="Yang H."/>
            <person name="Li Z."/>
            <person name="Wang D."/>
            <person name="Zhang A."/>
            <person name="Wang J."/>
        </authorList>
    </citation>
    <scope>NUCLEOTIDE SEQUENCE</scope>
    <source>
        <strain evidence="4">cv. G1812</strain>
    </source>
</reference>
<dbReference type="EnsemblPlants" id="TuG1812G0400001998.01.T01">
    <property type="protein sequence ID" value="TuG1812G0400001998.01.T01.cds260220"/>
    <property type="gene ID" value="TuG1812G0400001998.01"/>
</dbReference>
<protein>
    <recommendedName>
        <fullName evidence="5">Secreted protein</fullName>
    </recommendedName>
</protein>
<feature type="chain" id="PRO_5035822578" description="Secreted protein" evidence="2">
    <location>
        <begin position="22"/>
        <end position="92"/>
    </location>
</feature>
<dbReference type="Proteomes" id="UP000015106">
    <property type="component" value="Chromosome 4"/>
</dbReference>
<name>A0A8R7U994_TRIUA</name>
<keyword evidence="2" id="KW-0732">Signal</keyword>
<reference evidence="3" key="3">
    <citation type="submission" date="2022-06" db="UniProtKB">
        <authorList>
            <consortium name="EnsemblPlants"/>
        </authorList>
    </citation>
    <scope>IDENTIFICATION</scope>
</reference>
<evidence type="ECO:0000256" key="2">
    <source>
        <dbReference type="SAM" id="SignalP"/>
    </source>
</evidence>
<dbReference type="Gramene" id="TuG1812G0400001998.01.T01">
    <property type="protein sequence ID" value="TuG1812G0400001998.01.T01.cds260220"/>
    <property type="gene ID" value="TuG1812G0400001998.01"/>
</dbReference>
<evidence type="ECO:0008006" key="5">
    <source>
        <dbReference type="Google" id="ProtNLM"/>
    </source>
</evidence>
<sequence>MARRRGLWRCWALGLMCRGGGRRCVAVMLAEVGIGEDGDGGGRDGEEGSMVLVGRVAERVHERFRGHTASAGATTPDRFQSCRRLASPEMIG</sequence>